<keyword evidence="1" id="KW-0812">Transmembrane</keyword>
<evidence type="ECO:0000313" key="3">
    <source>
        <dbReference type="Proteomes" id="UP001196413"/>
    </source>
</evidence>
<proteinExistence type="predicted"/>
<organism evidence="2 3">
    <name type="scientific">Parelaphostrongylus tenuis</name>
    <name type="common">Meningeal worm</name>
    <dbReference type="NCBI Taxonomy" id="148309"/>
    <lineage>
        <taxon>Eukaryota</taxon>
        <taxon>Metazoa</taxon>
        <taxon>Ecdysozoa</taxon>
        <taxon>Nematoda</taxon>
        <taxon>Chromadorea</taxon>
        <taxon>Rhabditida</taxon>
        <taxon>Rhabditina</taxon>
        <taxon>Rhabditomorpha</taxon>
        <taxon>Strongyloidea</taxon>
        <taxon>Metastrongylidae</taxon>
        <taxon>Parelaphostrongylus</taxon>
    </lineage>
</organism>
<dbReference type="Proteomes" id="UP001196413">
    <property type="component" value="Unassembled WGS sequence"/>
</dbReference>
<keyword evidence="3" id="KW-1185">Reference proteome</keyword>
<dbReference type="AlphaFoldDB" id="A0AAD5M5J8"/>
<name>A0AAD5M5J8_PARTN</name>
<keyword evidence="1" id="KW-1133">Transmembrane helix</keyword>
<feature type="transmembrane region" description="Helical" evidence="1">
    <location>
        <begin position="6"/>
        <end position="26"/>
    </location>
</feature>
<gene>
    <name evidence="2" type="ORF">KIN20_007460</name>
</gene>
<feature type="transmembrane region" description="Helical" evidence="1">
    <location>
        <begin position="60"/>
        <end position="86"/>
    </location>
</feature>
<comment type="caution">
    <text evidence="2">The sequence shown here is derived from an EMBL/GenBank/DDBJ whole genome shotgun (WGS) entry which is preliminary data.</text>
</comment>
<evidence type="ECO:0000256" key="1">
    <source>
        <dbReference type="SAM" id="Phobius"/>
    </source>
</evidence>
<evidence type="ECO:0000313" key="2">
    <source>
        <dbReference type="EMBL" id="KAJ1351455.1"/>
    </source>
</evidence>
<keyword evidence="1" id="KW-0472">Membrane</keyword>
<reference evidence="2" key="1">
    <citation type="submission" date="2021-06" db="EMBL/GenBank/DDBJ databases">
        <title>Parelaphostrongylus tenuis whole genome reference sequence.</title>
        <authorList>
            <person name="Garwood T.J."/>
            <person name="Larsen P.A."/>
            <person name="Fountain-Jones N.M."/>
            <person name="Garbe J.R."/>
            <person name="Macchietto M.G."/>
            <person name="Kania S.A."/>
            <person name="Gerhold R.W."/>
            <person name="Richards J.E."/>
            <person name="Wolf T.M."/>
        </authorList>
    </citation>
    <scope>NUCLEOTIDE SEQUENCE</scope>
    <source>
        <strain evidence="2">MNPRO001-30</strain>
        <tissue evidence="2">Meninges</tissue>
    </source>
</reference>
<dbReference type="EMBL" id="JAHQIW010001077">
    <property type="protein sequence ID" value="KAJ1351455.1"/>
    <property type="molecule type" value="Genomic_DNA"/>
</dbReference>
<protein>
    <submittedName>
        <fullName evidence="2">Uncharacterized protein</fullName>
    </submittedName>
</protein>
<accession>A0AAD5M5J8</accession>
<sequence length="98" mass="11260">MAYGFMFNALTPWILIFFGSHLFTIVKETPKFFNDVMTTLQSGSYSTLERIFRRGHAALAFLRLFTSRLLIMVSGFFIGHSALIIFHKLPKELTSLHT</sequence>